<comment type="caution">
    <text evidence="2">The sequence shown here is derived from an EMBL/GenBank/DDBJ whole genome shotgun (WGS) entry which is preliminary data.</text>
</comment>
<proteinExistence type="predicted"/>
<dbReference type="PANTHER" id="PTHR31527">
    <property type="entry name" value="RE64534P"/>
    <property type="match status" value="1"/>
</dbReference>
<dbReference type="RefSeq" id="WP_224610556.1">
    <property type="nucleotide sequence ID" value="NZ_JAIQXV010000015.1"/>
</dbReference>
<dbReference type="InterPro" id="IPR018959">
    <property type="entry name" value="DUF1989"/>
</dbReference>
<dbReference type="EMBL" id="JBHSWB010000001">
    <property type="protein sequence ID" value="MFC6661410.1"/>
    <property type="molecule type" value="Genomic_DNA"/>
</dbReference>
<sequence>MTLSTHRIPPQSGTGFQLRRGDVLVVIDPQGEQVADLMAFATDNREEWLSSGRTFDYNETIYLTTGHVLYSNRSRPMFTLLRDDVGQHDFLLTPCSTETFELLYPPGTAEGHPSCFSNLVSAFAPYGIAPDQIPTTLNIFMNVRVDERGRVVIAPPLSRAGQRLELRAEMDLVVGLTACSAEGSNNGTFKPIDYQIIRAASEG</sequence>
<organism evidence="2 3">
    <name type="scientific">Deinococcus multiflagellatus</name>
    <dbReference type="NCBI Taxonomy" id="1656887"/>
    <lineage>
        <taxon>Bacteria</taxon>
        <taxon>Thermotogati</taxon>
        <taxon>Deinococcota</taxon>
        <taxon>Deinococci</taxon>
        <taxon>Deinococcales</taxon>
        <taxon>Deinococcaceae</taxon>
        <taxon>Deinococcus</taxon>
    </lineage>
</organism>
<dbReference type="PANTHER" id="PTHR31527:SF0">
    <property type="entry name" value="RE64534P"/>
    <property type="match status" value="1"/>
</dbReference>
<feature type="domain" description="DUF1989" evidence="1">
    <location>
        <begin position="7"/>
        <end position="173"/>
    </location>
</feature>
<evidence type="ECO:0000313" key="2">
    <source>
        <dbReference type="EMBL" id="MFC6661410.1"/>
    </source>
</evidence>
<accession>A0ABW1ZKG8</accession>
<evidence type="ECO:0000313" key="3">
    <source>
        <dbReference type="Proteomes" id="UP001596317"/>
    </source>
</evidence>
<keyword evidence="3" id="KW-1185">Reference proteome</keyword>
<dbReference type="Proteomes" id="UP001596317">
    <property type="component" value="Unassembled WGS sequence"/>
</dbReference>
<evidence type="ECO:0000259" key="1">
    <source>
        <dbReference type="Pfam" id="PF09347"/>
    </source>
</evidence>
<gene>
    <name evidence="2" type="ORF">ACFP90_14445</name>
</gene>
<name>A0ABW1ZKG8_9DEIO</name>
<dbReference type="Pfam" id="PF09347">
    <property type="entry name" value="DUF1989"/>
    <property type="match status" value="1"/>
</dbReference>
<protein>
    <submittedName>
        <fullName evidence="2">DUF1989 domain-containing protein</fullName>
    </submittedName>
</protein>
<reference evidence="3" key="1">
    <citation type="journal article" date="2019" name="Int. J. Syst. Evol. Microbiol.">
        <title>The Global Catalogue of Microorganisms (GCM) 10K type strain sequencing project: providing services to taxonomists for standard genome sequencing and annotation.</title>
        <authorList>
            <consortium name="The Broad Institute Genomics Platform"/>
            <consortium name="The Broad Institute Genome Sequencing Center for Infectious Disease"/>
            <person name="Wu L."/>
            <person name="Ma J."/>
        </authorList>
    </citation>
    <scope>NUCLEOTIDE SEQUENCE [LARGE SCALE GENOMIC DNA]</scope>
    <source>
        <strain evidence="3">CCUG 63830</strain>
    </source>
</reference>